<reference evidence="3 4" key="1">
    <citation type="journal article" date="2019" name="Genome Biol. Evol.">
        <title>The Rhododendron genome and chromosomal organization provide insight into shared whole-genome duplications across the heath family (Ericaceae).</title>
        <authorList>
            <person name="Soza V.L."/>
            <person name="Lindsley D."/>
            <person name="Waalkes A."/>
            <person name="Ramage E."/>
            <person name="Patwardhan R.P."/>
            <person name="Burton J.N."/>
            <person name="Adey A."/>
            <person name="Kumar A."/>
            <person name="Qiu R."/>
            <person name="Shendure J."/>
            <person name="Hall B."/>
        </authorList>
    </citation>
    <scope>NUCLEOTIDE SEQUENCE [LARGE SCALE GENOMIC DNA]</scope>
    <source>
        <strain evidence="3">RSF 1966-606</strain>
    </source>
</reference>
<organism evidence="3 4">
    <name type="scientific">Rhododendron williamsianum</name>
    <dbReference type="NCBI Taxonomy" id="262921"/>
    <lineage>
        <taxon>Eukaryota</taxon>
        <taxon>Viridiplantae</taxon>
        <taxon>Streptophyta</taxon>
        <taxon>Embryophyta</taxon>
        <taxon>Tracheophyta</taxon>
        <taxon>Spermatophyta</taxon>
        <taxon>Magnoliopsida</taxon>
        <taxon>eudicotyledons</taxon>
        <taxon>Gunneridae</taxon>
        <taxon>Pentapetalae</taxon>
        <taxon>asterids</taxon>
        <taxon>Ericales</taxon>
        <taxon>Ericaceae</taxon>
        <taxon>Ericoideae</taxon>
        <taxon>Rhodoreae</taxon>
        <taxon>Rhododendron</taxon>
    </lineage>
</organism>
<keyword evidence="1" id="KW-1133">Transmembrane helix</keyword>
<dbReference type="InterPro" id="IPR052370">
    <property type="entry name" value="Meta-cleavage_hydrolase"/>
</dbReference>
<protein>
    <recommendedName>
        <fullName evidence="2">AB hydrolase-1 domain-containing protein</fullName>
    </recommendedName>
</protein>
<dbReference type="Proteomes" id="UP000428333">
    <property type="component" value="Linkage Group LG01"/>
</dbReference>
<dbReference type="EMBL" id="QEFC01000003">
    <property type="protein sequence ID" value="KAE9468026.1"/>
    <property type="molecule type" value="Genomic_DNA"/>
</dbReference>
<dbReference type="GO" id="GO:0016787">
    <property type="term" value="F:hydrolase activity"/>
    <property type="evidence" value="ECO:0007669"/>
    <property type="project" value="UniProtKB-ARBA"/>
</dbReference>
<dbReference type="OrthoDB" id="6431331at2759"/>
<name>A0A6A4M3Y2_9ERIC</name>
<dbReference type="InterPro" id="IPR029058">
    <property type="entry name" value="AB_hydrolase_fold"/>
</dbReference>
<evidence type="ECO:0000313" key="3">
    <source>
        <dbReference type="EMBL" id="KAE9468026.1"/>
    </source>
</evidence>
<dbReference type="PANTHER" id="PTHR43139:SF37">
    <property type="entry name" value="ALPHA_BETA-HYDROLASES SUPERFAMILY PROTEIN"/>
    <property type="match status" value="1"/>
</dbReference>
<feature type="transmembrane region" description="Helical" evidence="1">
    <location>
        <begin position="6"/>
        <end position="27"/>
    </location>
</feature>
<feature type="non-terminal residue" evidence="3">
    <location>
        <position position="1"/>
    </location>
</feature>
<dbReference type="Pfam" id="PF12697">
    <property type="entry name" value="Abhydrolase_6"/>
    <property type="match status" value="1"/>
</dbReference>
<feature type="domain" description="AB hydrolase-1" evidence="2">
    <location>
        <begin position="82"/>
        <end position="320"/>
    </location>
</feature>
<accession>A0A6A4M3Y2</accession>
<dbReference type="SUPFAM" id="SSF53474">
    <property type="entry name" value="alpha/beta-Hydrolases"/>
    <property type="match status" value="1"/>
</dbReference>
<dbReference type="Gene3D" id="3.40.50.1820">
    <property type="entry name" value="alpha/beta hydrolase"/>
    <property type="match status" value="1"/>
</dbReference>
<comment type="caution">
    <text evidence="3">The sequence shown here is derived from an EMBL/GenBank/DDBJ whole genome shotgun (WGS) entry which is preliminary data.</text>
</comment>
<evidence type="ECO:0000313" key="4">
    <source>
        <dbReference type="Proteomes" id="UP000428333"/>
    </source>
</evidence>
<keyword evidence="1" id="KW-0472">Membrane</keyword>
<gene>
    <name evidence="3" type="ORF">C3L33_00122</name>
</gene>
<dbReference type="InterPro" id="IPR000073">
    <property type="entry name" value="AB_hydrolase_1"/>
</dbReference>
<evidence type="ECO:0000259" key="2">
    <source>
        <dbReference type="Pfam" id="PF12697"/>
    </source>
</evidence>
<sequence length="334" mass="38639">MDSQWLHHLLSIYLSLTIAMSKSFLFFLSYLKRFPFIVTILDALLSIFYRFYGLSPCTVDLDDQTTMHYWTATHRRFNKPSLVLVHGYGSTTKWQFYLQVGQLSRTFNLYLPGLLFFGDSYTNRDDRTEVFQARCVCEGLKRLGVERFSLYAISYGGWVGYRMAEMYPEMVEKVVIVSSGVGLTEGQKEEHLSKVGMDVRDLFCPEKPEHIRSLVNLTMHKSKMAKWLPDFFLNEYIRVMCKKYRKERIELVEYLIAKKADSQLPILTQETLLIWGDQDKVFPPYLAYELQRQLGPKSKVEIIKGIGHAANIEAADDLNDLIGSFVLSSPKLIA</sequence>
<keyword evidence="4" id="KW-1185">Reference proteome</keyword>
<dbReference type="AlphaFoldDB" id="A0A6A4M3Y2"/>
<dbReference type="PRINTS" id="PR00111">
    <property type="entry name" value="ABHYDROLASE"/>
</dbReference>
<evidence type="ECO:0000256" key="1">
    <source>
        <dbReference type="SAM" id="Phobius"/>
    </source>
</evidence>
<keyword evidence="1" id="KW-0812">Transmembrane</keyword>
<dbReference type="PANTHER" id="PTHR43139">
    <property type="entry name" value="SI:DKEY-122A22.2"/>
    <property type="match status" value="1"/>
</dbReference>
<proteinExistence type="predicted"/>